<dbReference type="EMBL" id="JAUIRO010000007">
    <property type="protein sequence ID" value="KAK0705897.1"/>
    <property type="molecule type" value="Genomic_DNA"/>
</dbReference>
<protein>
    <submittedName>
        <fullName evidence="2">Uncharacterized protein</fullName>
    </submittedName>
</protein>
<feature type="region of interest" description="Disordered" evidence="1">
    <location>
        <begin position="1"/>
        <end position="87"/>
    </location>
</feature>
<evidence type="ECO:0000313" key="2">
    <source>
        <dbReference type="EMBL" id="KAK0705897.1"/>
    </source>
</evidence>
<feature type="compositionally biased region" description="Low complexity" evidence="1">
    <location>
        <begin position="1"/>
        <end position="19"/>
    </location>
</feature>
<dbReference type="RefSeq" id="XP_060290991.1">
    <property type="nucleotide sequence ID" value="XM_060445961.1"/>
</dbReference>
<feature type="compositionally biased region" description="Polar residues" evidence="1">
    <location>
        <begin position="129"/>
        <end position="138"/>
    </location>
</feature>
<accession>A0AA39ZYC9</accession>
<sequence>MAVTSPPSTPAPVAATPASDTNRNRRHIKPPPMNLRPIPKGPSNWNPPRNPQALRPIKAEPDTNLDRTMTTHAPPPTNTGTDAQGHWYPRNFTELANGLPSGPNVAARAPTVAMPLQSIQEDFGGLGSASETSASSALQKRKQGFPSPNPTPKRRQT</sequence>
<dbReference type="Proteomes" id="UP001172101">
    <property type="component" value="Unassembled WGS sequence"/>
</dbReference>
<evidence type="ECO:0000313" key="3">
    <source>
        <dbReference type="Proteomes" id="UP001172101"/>
    </source>
</evidence>
<keyword evidence="3" id="KW-1185">Reference proteome</keyword>
<proteinExistence type="predicted"/>
<organism evidence="2 3">
    <name type="scientific">Lasiosphaeria miniovina</name>
    <dbReference type="NCBI Taxonomy" id="1954250"/>
    <lineage>
        <taxon>Eukaryota</taxon>
        <taxon>Fungi</taxon>
        <taxon>Dikarya</taxon>
        <taxon>Ascomycota</taxon>
        <taxon>Pezizomycotina</taxon>
        <taxon>Sordariomycetes</taxon>
        <taxon>Sordariomycetidae</taxon>
        <taxon>Sordariales</taxon>
        <taxon>Lasiosphaeriaceae</taxon>
        <taxon>Lasiosphaeria</taxon>
    </lineage>
</organism>
<comment type="caution">
    <text evidence="2">The sequence shown here is derived from an EMBL/GenBank/DDBJ whole genome shotgun (WGS) entry which is preliminary data.</text>
</comment>
<reference evidence="2" key="1">
    <citation type="submission" date="2023-06" db="EMBL/GenBank/DDBJ databases">
        <title>Genome-scale phylogeny and comparative genomics of the fungal order Sordariales.</title>
        <authorList>
            <consortium name="Lawrence Berkeley National Laboratory"/>
            <person name="Hensen N."/>
            <person name="Bonometti L."/>
            <person name="Westerberg I."/>
            <person name="Brannstrom I.O."/>
            <person name="Guillou S."/>
            <person name="Cros-Aarteil S."/>
            <person name="Calhoun S."/>
            <person name="Haridas S."/>
            <person name="Kuo A."/>
            <person name="Mondo S."/>
            <person name="Pangilinan J."/>
            <person name="Riley R."/>
            <person name="LaButti K."/>
            <person name="Andreopoulos B."/>
            <person name="Lipzen A."/>
            <person name="Chen C."/>
            <person name="Yanf M."/>
            <person name="Daum C."/>
            <person name="Ng V."/>
            <person name="Clum A."/>
            <person name="Steindorff A."/>
            <person name="Ohm R."/>
            <person name="Martin F."/>
            <person name="Silar P."/>
            <person name="Natvig D."/>
            <person name="Lalanne C."/>
            <person name="Gautier V."/>
            <person name="Ament-velasquez S.L."/>
            <person name="Kruys A."/>
            <person name="Hutchinson M.I."/>
            <person name="Powell A.J."/>
            <person name="Barry K."/>
            <person name="Miller A.N."/>
            <person name="Grigoriev I.V."/>
            <person name="Debuchy R."/>
            <person name="Gladieux P."/>
            <person name="Thoren M.H."/>
            <person name="Johannesson H."/>
        </authorList>
    </citation>
    <scope>NUCLEOTIDE SEQUENCE</scope>
    <source>
        <strain evidence="2">SMH2392-1A</strain>
    </source>
</reference>
<evidence type="ECO:0000256" key="1">
    <source>
        <dbReference type="SAM" id="MobiDB-lite"/>
    </source>
</evidence>
<dbReference type="AlphaFoldDB" id="A0AA39ZYC9"/>
<gene>
    <name evidence="2" type="ORF">B0T26DRAFT_755469</name>
</gene>
<name>A0AA39ZYC9_9PEZI</name>
<feature type="region of interest" description="Disordered" evidence="1">
    <location>
        <begin position="123"/>
        <end position="157"/>
    </location>
</feature>
<dbReference type="GeneID" id="85329231"/>